<accession>A0ABV3SF96</accession>
<name>A0ABV3SF96_9HYPH</name>
<keyword evidence="3" id="KW-1185">Reference proteome</keyword>
<gene>
    <name evidence="2" type="ORF">ABGN05_04805</name>
</gene>
<dbReference type="EMBL" id="JBDPGJ010000001">
    <property type="protein sequence ID" value="MEX0404980.1"/>
    <property type="molecule type" value="Genomic_DNA"/>
</dbReference>
<comment type="caution">
    <text evidence="2">The sequence shown here is derived from an EMBL/GenBank/DDBJ whole genome shotgun (WGS) entry which is preliminary data.</text>
</comment>
<sequence>MWIRIVALAAFLSLIQTASFAEDTTETIGDWLLTRSTDENNPISLTCRLDSGKRGSEARMRLVNRLDTSAAGPTRGSAYFNFDLPERVFDKRRNVDAVVAIPGHGEWKSTAIWIPRKTDGRLALVADPSIDSVVQPLAKGSKVEIRLGDKVYAIGLQGSYKAMVRYEACLADVRWISSDAVAD</sequence>
<organism evidence="2 3">
    <name type="scientific">Aquibium pacificus</name>
    <dbReference type="NCBI Taxonomy" id="3153579"/>
    <lineage>
        <taxon>Bacteria</taxon>
        <taxon>Pseudomonadati</taxon>
        <taxon>Pseudomonadota</taxon>
        <taxon>Alphaproteobacteria</taxon>
        <taxon>Hyphomicrobiales</taxon>
        <taxon>Phyllobacteriaceae</taxon>
        <taxon>Aquibium</taxon>
    </lineage>
</organism>
<reference evidence="2 3" key="1">
    <citation type="submission" date="2024-05" db="EMBL/GenBank/DDBJ databases">
        <authorList>
            <person name="Jiang F."/>
        </authorList>
    </citation>
    <scope>NUCLEOTIDE SEQUENCE [LARGE SCALE GENOMIC DNA]</scope>
    <source>
        <strain evidence="2 3">LZ166</strain>
    </source>
</reference>
<dbReference type="RefSeq" id="WP_367952838.1">
    <property type="nucleotide sequence ID" value="NZ_JBDPGJ010000001.1"/>
</dbReference>
<proteinExistence type="predicted"/>
<evidence type="ECO:0000313" key="3">
    <source>
        <dbReference type="Proteomes" id="UP001556692"/>
    </source>
</evidence>
<dbReference type="Proteomes" id="UP001556692">
    <property type="component" value="Unassembled WGS sequence"/>
</dbReference>
<keyword evidence="1" id="KW-0732">Signal</keyword>
<evidence type="ECO:0000256" key="1">
    <source>
        <dbReference type="SAM" id="SignalP"/>
    </source>
</evidence>
<feature type="chain" id="PRO_5047183451" evidence="1">
    <location>
        <begin position="22"/>
        <end position="183"/>
    </location>
</feature>
<protein>
    <submittedName>
        <fullName evidence="2">Uncharacterized protein</fullName>
    </submittedName>
</protein>
<feature type="signal peptide" evidence="1">
    <location>
        <begin position="1"/>
        <end position="21"/>
    </location>
</feature>
<evidence type="ECO:0000313" key="2">
    <source>
        <dbReference type="EMBL" id="MEX0404980.1"/>
    </source>
</evidence>